<evidence type="ECO:0000313" key="2">
    <source>
        <dbReference type="EMBL" id="KFB47308.1"/>
    </source>
</evidence>
<keyword evidence="4" id="KW-1185">Reference proteome</keyword>
<feature type="compositionally biased region" description="Basic and acidic residues" evidence="1">
    <location>
        <begin position="12"/>
        <end position="30"/>
    </location>
</feature>
<keyword evidence="2" id="KW-0418">Kinase</keyword>
<dbReference type="Proteomes" id="UP000030765">
    <property type="component" value="Unassembled WGS sequence"/>
</dbReference>
<dbReference type="AlphaFoldDB" id="A0A084WAR4"/>
<reference evidence="2 4" key="1">
    <citation type="journal article" date="2014" name="BMC Genomics">
        <title>Genome sequence of Anopheles sinensis provides insight into genetics basis of mosquito competence for malaria parasites.</title>
        <authorList>
            <person name="Zhou D."/>
            <person name="Zhang D."/>
            <person name="Ding G."/>
            <person name="Shi L."/>
            <person name="Hou Q."/>
            <person name="Ye Y."/>
            <person name="Xu Y."/>
            <person name="Zhou H."/>
            <person name="Xiong C."/>
            <person name="Li S."/>
            <person name="Yu J."/>
            <person name="Hong S."/>
            <person name="Yu X."/>
            <person name="Zou P."/>
            <person name="Chen C."/>
            <person name="Chang X."/>
            <person name="Wang W."/>
            <person name="Lv Y."/>
            <person name="Sun Y."/>
            <person name="Ma L."/>
            <person name="Shen B."/>
            <person name="Zhu C."/>
        </authorList>
    </citation>
    <scope>NUCLEOTIDE SEQUENCE [LARGE SCALE GENOMIC DNA]</scope>
</reference>
<reference evidence="3" key="2">
    <citation type="submission" date="2020-05" db="UniProtKB">
        <authorList>
            <consortium name="EnsemblMetazoa"/>
        </authorList>
    </citation>
    <scope>IDENTIFICATION</scope>
</reference>
<keyword evidence="2" id="KW-0723">Serine/threonine-protein kinase</keyword>
<protein>
    <submittedName>
        <fullName evidence="2 3">Serine/threonine protein kinase</fullName>
    </submittedName>
</protein>
<evidence type="ECO:0000313" key="4">
    <source>
        <dbReference type="Proteomes" id="UP000030765"/>
    </source>
</evidence>
<dbReference type="EnsemblMetazoa" id="ASIC015339-RA">
    <property type="protein sequence ID" value="ASIC015339-PA"/>
    <property type="gene ID" value="ASIC015339"/>
</dbReference>
<organism evidence="2">
    <name type="scientific">Anopheles sinensis</name>
    <name type="common">Mosquito</name>
    <dbReference type="NCBI Taxonomy" id="74873"/>
    <lineage>
        <taxon>Eukaryota</taxon>
        <taxon>Metazoa</taxon>
        <taxon>Ecdysozoa</taxon>
        <taxon>Arthropoda</taxon>
        <taxon>Hexapoda</taxon>
        <taxon>Insecta</taxon>
        <taxon>Pterygota</taxon>
        <taxon>Neoptera</taxon>
        <taxon>Endopterygota</taxon>
        <taxon>Diptera</taxon>
        <taxon>Nematocera</taxon>
        <taxon>Culicoidea</taxon>
        <taxon>Culicidae</taxon>
        <taxon>Anophelinae</taxon>
        <taxon>Anopheles</taxon>
    </lineage>
</organism>
<name>A0A084WAR4_ANOSI</name>
<gene>
    <name evidence="2" type="ORF">ZHAS_00015339</name>
</gene>
<dbReference type="EMBL" id="ATLV01022247">
    <property type="status" value="NOT_ANNOTATED_CDS"/>
    <property type="molecule type" value="Genomic_DNA"/>
</dbReference>
<evidence type="ECO:0000313" key="3">
    <source>
        <dbReference type="EnsemblMetazoa" id="ASIC015339-PA"/>
    </source>
</evidence>
<proteinExistence type="predicted"/>
<keyword evidence="2" id="KW-0808">Transferase</keyword>
<dbReference type="VEuPathDB" id="VectorBase:ASIC015339"/>
<sequence length="88" mass="9936">MATFKPKCAYHTSHELRDDNNQTPREDVARQKRVPCRTKLSPLMSCFFVRNNAVNGDDDDNGEDTSSHKTPAISCKCEAQRLPGAKRK</sequence>
<feature type="region of interest" description="Disordered" evidence="1">
    <location>
        <begin position="1"/>
        <end position="34"/>
    </location>
</feature>
<dbReference type="GO" id="GO:0004674">
    <property type="term" value="F:protein serine/threonine kinase activity"/>
    <property type="evidence" value="ECO:0007669"/>
    <property type="project" value="UniProtKB-KW"/>
</dbReference>
<accession>A0A084WAR4</accession>
<evidence type="ECO:0000256" key="1">
    <source>
        <dbReference type="SAM" id="MobiDB-lite"/>
    </source>
</evidence>
<dbReference type="EMBL" id="KE525330">
    <property type="protein sequence ID" value="KFB47308.1"/>
    <property type="molecule type" value="Genomic_DNA"/>
</dbReference>